<feature type="region of interest" description="Disordered" evidence="8">
    <location>
        <begin position="871"/>
        <end position="916"/>
    </location>
</feature>
<dbReference type="EnsemblFungi" id="MAPG_03283T0">
    <property type="protein sequence ID" value="MAPG_03283T0"/>
    <property type="gene ID" value="MAPG_03283"/>
</dbReference>
<comment type="subcellular location">
    <subcellularLocation>
        <location evidence="1">Nucleus</location>
        <location evidence="1">Nuclear pore complex</location>
    </subcellularLocation>
</comment>
<dbReference type="STRING" id="644358.A0A0C4DTL3"/>
<dbReference type="VEuPathDB" id="FungiDB:MAPG_03283"/>
<keyword evidence="2" id="KW-0813">Transport</keyword>
<dbReference type="EMBL" id="ADBL01000791">
    <property type="status" value="NOT_ANNOTATED_CDS"/>
    <property type="molecule type" value="Genomic_DNA"/>
</dbReference>
<dbReference type="EMBL" id="GL876967">
    <property type="protein sequence ID" value="KLU84238.1"/>
    <property type="molecule type" value="Genomic_DNA"/>
</dbReference>
<dbReference type="InterPro" id="IPR037700">
    <property type="entry name" value="NUP88/NUP82"/>
</dbReference>
<evidence type="ECO:0008006" key="12">
    <source>
        <dbReference type="Google" id="ProtNLM"/>
    </source>
</evidence>
<keyword evidence="4" id="KW-0653">Protein transport</keyword>
<feature type="region of interest" description="Disordered" evidence="8">
    <location>
        <begin position="783"/>
        <end position="810"/>
    </location>
</feature>
<proteinExistence type="predicted"/>
<dbReference type="OMA" id="WHPLGVH"/>
<evidence type="ECO:0000256" key="6">
    <source>
        <dbReference type="ARBA" id="ARBA00023132"/>
    </source>
</evidence>
<evidence type="ECO:0000256" key="8">
    <source>
        <dbReference type="SAM" id="MobiDB-lite"/>
    </source>
</evidence>
<dbReference type="Proteomes" id="UP000011715">
    <property type="component" value="Unassembled WGS sequence"/>
</dbReference>
<protein>
    <recommendedName>
        <fullName evidence="12">Nuclear pore complex protein An-Nup82</fullName>
    </recommendedName>
</protein>
<keyword evidence="3" id="KW-0509">mRNA transport</keyword>
<keyword evidence="11" id="KW-1185">Reference proteome</keyword>
<reference evidence="9" key="3">
    <citation type="submission" date="2011-03" db="EMBL/GenBank/DDBJ databases">
        <title>Annotation of Magnaporthe poae ATCC 64411.</title>
        <authorList>
            <person name="Ma L.-J."/>
            <person name="Dead R."/>
            <person name="Young S.K."/>
            <person name="Zeng Q."/>
            <person name="Gargeya S."/>
            <person name="Fitzgerald M."/>
            <person name="Haas B."/>
            <person name="Abouelleil A."/>
            <person name="Alvarado L."/>
            <person name="Arachchi H.M."/>
            <person name="Berlin A."/>
            <person name="Brown A."/>
            <person name="Chapman S.B."/>
            <person name="Chen Z."/>
            <person name="Dunbar C."/>
            <person name="Freedman E."/>
            <person name="Gearin G."/>
            <person name="Gellesch M."/>
            <person name="Goldberg J."/>
            <person name="Griggs A."/>
            <person name="Gujja S."/>
            <person name="Heiman D."/>
            <person name="Howarth C."/>
            <person name="Larson L."/>
            <person name="Lui A."/>
            <person name="MacDonald P.J.P."/>
            <person name="Mehta T."/>
            <person name="Montmayeur A."/>
            <person name="Murphy C."/>
            <person name="Neiman D."/>
            <person name="Pearson M."/>
            <person name="Priest M."/>
            <person name="Roberts A."/>
            <person name="Saif S."/>
            <person name="Shea T."/>
            <person name="Shenoy N."/>
            <person name="Sisk P."/>
            <person name="Stolte C."/>
            <person name="Sykes S."/>
            <person name="Yandava C."/>
            <person name="Wortman J."/>
            <person name="Nusbaum C."/>
            <person name="Birren B."/>
        </authorList>
    </citation>
    <scope>NUCLEOTIDE SEQUENCE</scope>
    <source>
        <strain evidence="9">ATCC 64411</strain>
    </source>
</reference>
<evidence type="ECO:0000256" key="3">
    <source>
        <dbReference type="ARBA" id="ARBA00022816"/>
    </source>
</evidence>
<keyword evidence="6" id="KW-0906">Nuclear pore complex</keyword>
<evidence type="ECO:0000313" key="10">
    <source>
        <dbReference type="EnsemblFungi" id="MAPG_03283T0"/>
    </source>
</evidence>
<organism evidence="10 11">
    <name type="scientific">Magnaporthiopsis poae (strain ATCC 64411 / 73-15)</name>
    <name type="common">Kentucky bluegrass fungus</name>
    <name type="synonym">Magnaporthe poae</name>
    <dbReference type="NCBI Taxonomy" id="644358"/>
    <lineage>
        <taxon>Eukaryota</taxon>
        <taxon>Fungi</taxon>
        <taxon>Dikarya</taxon>
        <taxon>Ascomycota</taxon>
        <taxon>Pezizomycotina</taxon>
        <taxon>Sordariomycetes</taxon>
        <taxon>Sordariomycetidae</taxon>
        <taxon>Magnaporthales</taxon>
        <taxon>Magnaporthaceae</taxon>
        <taxon>Magnaporthiopsis</taxon>
    </lineage>
</organism>
<dbReference type="GO" id="GO:0006406">
    <property type="term" value="P:mRNA export from nucleus"/>
    <property type="evidence" value="ECO:0007669"/>
    <property type="project" value="TreeGrafter"/>
</dbReference>
<dbReference type="OrthoDB" id="341482at2759"/>
<reference evidence="10" key="5">
    <citation type="submission" date="2015-06" db="UniProtKB">
        <authorList>
            <consortium name="EnsemblFungi"/>
        </authorList>
    </citation>
    <scope>IDENTIFICATION</scope>
    <source>
        <strain evidence="10">ATCC 64411</strain>
    </source>
</reference>
<dbReference type="AlphaFoldDB" id="A0A0C4DTL3"/>
<feature type="compositionally biased region" description="Basic residues" evidence="8">
    <location>
        <begin position="42"/>
        <end position="52"/>
    </location>
</feature>
<evidence type="ECO:0000256" key="5">
    <source>
        <dbReference type="ARBA" id="ARBA00023010"/>
    </source>
</evidence>
<feature type="compositionally biased region" description="Acidic residues" evidence="8">
    <location>
        <begin position="757"/>
        <end position="767"/>
    </location>
</feature>
<gene>
    <name evidence="9" type="ORF">MAPG_03283</name>
</gene>
<dbReference type="GO" id="GO:0006606">
    <property type="term" value="P:protein import into nucleus"/>
    <property type="evidence" value="ECO:0007669"/>
    <property type="project" value="TreeGrafter"/>
</dbReference>
<dbReference type="PANTHER" id="PTHR13257:SF0">
    <property type="entry name" value="NUCLEAR PORE COMPLEX PROTEIN NUP88"/>
    <property type="match status" value="1"/>
</dbReference>
<reference evidence="9" key="2">
    <citation type="submission" date="2010-05" db="EMBL/GenBank/DDBJ databases">
        <title>The Genome Sequence of Magnaporthe poae strain ATCC 64411.</title>
        <authorList>
            <consortium name="The Broad Institute Genome Sequencing Platform"/>
            <consortium name="Broad Institute Genome Sequencing Center for Infectious Disease"/>
            <person name="Ma L.-J."/>
            <person name="Dead R."/>
            <person name="Young S."/>
            <person name="Zeng Q."/>
            <person name="Koehrsen M."/>
            <person name="Alvarado L."/>
            <person name="Berlin A."/>
            <person name="Chapman S.B."/>
            <person name="Chen Z."/>
            <person name="Freedman E."/>
            <person name="Gellesch M."/>
            <person name="Goldberg J."/>
            <person name="Griggs A."/>
            <person name="Gujja S."/>
            <person name="Heilman E.R."/>
            <person name="Heiman D."/>
            <person name="Hepburn T."/>
            <person name="Howarth C."/>
            <person name="Jen D."/>
            <person name="Larson L."/>
            <person name="Mehta T."/>
            <person name="Neiman D."/>
            <person name="Pearson M."/>
            <person name="Roberts A."/>
            <person name="Saif S."/>
            <person name="Shea T."/>
            <person name="Shenoy N."/>
            <person name="Sisk P."/>
            <person name="Stolte C."/>
            <person name="Sykes S."/>
            <person name="Walk T."/>
            <person name="White J."/>
            <person name="Yandava C."/>
            <person name="Haas B."/>
            <person name="Nusbaum C."/>
            <person name="Birren B."/>
        </authorList>
    </citation>
    <scope>NUCLEOTIDE SEQUENCE</scope>
    <source>
        <strain evidence="9">ATCC 64411</strain>
    </source>
</reference>
<feature type="region of interest" description="Disordered" evidence="8">
    <location>
        <begin position="621"/>
        <end position="643"/>
    </location>
</feature>
<evidence type="ECO:0000256" key="4">
    <source>
        <dbReference type="ARBA" id="ARBA00022927"/>
    </source>
</evidence>
<feature type="region of interest" description="Disordered" evidence="8">
    <location>
        <begin position="85"/>
        <end position="104"/>
    </location>
</feature>
<reference evidence="11" key="1">
    <citation type="submission" date="2010-05" db="EMBL/GenBank/DDBJ databases">
        <title>The genome sequence of Magnaporthe poae strain ATCC 64411.</title>
        <authorList>
            <person name="Ma L.-J."/>
            <person name="Dead R."/>
            <person name="Young S."/>
            <person name="Zeng Q."/>
            <person name="Koehrsen M."/>
            <person name="Alvarado L."/>
            <person name="Berlin A."/>
            <person name="Chapman S.B."/>
            <person name="Chen Z."/>
            <person name="Freedman E."/>
            <person name="Gellesch M."/>
            <person name="Goldberg J."/>
            <person name="Griggs A."/>
            <person name="Gujja S."/>
            <person name="Heilman E.R."/>
            <person name="Heiman D."/>
            <person name="Hepburn T."/>
            <person name="Howarth C."/>
            <person name="Jen D."/>
            <person name="Larson L."/>
            <person name="Mehta T."/>
            <person name="Neiman D."/>
            <person name="Pearson M."/>
            <person name="Roberts A."/>
            <person name="Saif S."/>
            <person name="Shea T."/>
            <person name="Shenoy N."/>
            <person name="Sisk P."/>
            <person name="Stolte C."/>
            <person name="Sykes S."/>
            <person name="Walk T."/>
            <person name="White J."/>
            <person name="Yandava C."/>
            <person name="Haas B."/>
            <person name="Nusbaum C."/>
            <person name="Birren B."/>
        </authorList>
    </citation>
    <scope>NUCLEOTIDE SEQUENCE [LARGE SCALE GENOMIC DNA]</scope>
    <source>
        <strain evidence="11">ATCC 64411 / 73-15</strain>
    </source>
</reference>
<accession>A0A0C4DTL3</accession>
<dbReference type="GO" id="GO:0017056">
    <property type="term" value="F:structural constituent of nuclear pore"/>
    <property type="evidence" value="ECO:0007669"/>
    <property type="project" value="InterPro"/>
</dbReference>
<dbReference type="SUPFAM" id="SSF50978">
    <property type="entry name" value="WD40 repeat-like"/>
    <property type="match status" value="1"/>
</dbReference>
<dbReference type="GO" id="GO:0005643">
    <property type="term" value="C:nuclear pore"/>
    <property type="evidence" value="ECO:0007669"/>
    <property type="project" value="UniProtKB-SubCell"/>
</dbReference>
<sequence>MVKITSYTPAWLNDPAPGHSLFAPPELDPKRSSYPSANSKGGKPKPGPRRTIARRGTEVFVANGRELRWGDLVYLKELWASKQASGTTDRSGRVRVKREDSDPNSFTIHEDDDADLMFAAAGHAQGMRTIKTPVADDIKQLVMSPQSNYLAVLTTHTVHVCMLPDPSHLTAQDTGPLKAKFWTLGPTTHVTSKSPIMSAVFHPLGVNGSALVTVTEEAVVRVWELSPADRWSFDTPTLAVDLRKLADGTSLDQDFSASTSAMNKGFSPDSFDMEVAAACFGGGRGSGSWSSMTLWIAMRGGDLYALCPLLPQRWAPPPTLIPSLSVSIVAKLAAIEDDPAVPAQEKLLAQQQLEWMSDLDNQEPRIVEGSITDPTTEIFNRPSRPGAVPKLQGPFDLELEAPDDNDLDVELTDIYVIGEKIDTEDLMMGEDDEELQMDDADSEGLSLSIICLVSTSGQLRVCLDLEGVQARWLPSATKSRFARQIPVGNAPLPSLLTFQTLDVMRPMEVTTDAWPMISPDVTSRYSFFITHPAGIALVSLAPWVFRLESELQGDSAAGSEFRLDLLVKGQTSTRDRVYTHKGAPLAAAVAIRDPDLGYFLLSSTAQGAVALSFEAPEDEFRPATSGALSPSLQTPGDVGVRSDDDEAKPLVICEPRPAFQPSMEVFDEQNEISEFLKMARTSRYQAVLTHEVRLSAASLTVLTNAHQRIDAQTERVNKAVGELFRRLQQLPSELHEQVMKMNMLKEKIDKIAGEEGAQQDDEEDESGLPDNVRLQRRLERAQTRQRELAERMDKLKRSVGRANSRELSDKERVWMEEVRSLEASVMGGNEDGGSAGEASSASSKLMQYSKRFDEVTALKTELVRQAEALQQQRQQLLQDRDKAAGNGGGSGGGDDKKGDESVQQRPSTPNMKIPADVRKAKIAQVMQLLERETTLVEAVKHRLEKLTLAG</sequence>
<keyword evidence="7" id="KW-0539">Nucleus</keyword>
<dbReference type="GO" id="GO:0000055">
    <property type="term" value="P:ribosomal large subunit export from nucleus"/>
    <property type="evidence" value="ECO:0007669"/>
    <property type="project" value="InterPro"/>
</dbReference>
<feature type="compositionally biased region" description="Basic and acidic residues" evidence="8">
    <location>
        <begin position="893"/>
        <end position="902"/>
    </location>
</feature>
<evidence type="ECO:0000256" key="1">
    <source>
        <dbReference type="ARBA" id="ARBA00004567"/>
    </source>
</evidence>
<dbReference type="PANTHER" id="PTHR13257">
    <property type="entry name" value="NUCLEOPORIN NUP84-RELATED"/>
    <property type="match status" value="1"/>
</dbReference>
<feature type="compositionally biased region" description="Basic and acidic residues" evidence="8">
    <location>
        <begin position="783"/>
        <end position="796"/>
    </location>
</feature>
<dbReference type="GO" id="GO:0000056">
    <property type="term" value="P:ribosomal small subunit export from nucleus"/>
    <property type="evidence" value="ECO:0007669"/>
    <property type="project" value="InterPro"/>
</dbReference>
<evidence type="ECO:0000256" key="7">
    <source>
        <dbReference type="ARBA" id="ARBA00023242"/>
    </source>
</evidence>
<feature type="region of interest" description="Disordered" evidence="8">
    <location>
        <begin position="15"/>
        <end position="52"/>
    </location>
</feature>
<dbReference type="eggNOG" id="ENOG502RXM6">
    <property type="taxonomic scope" value="Eukaryota"/>
</dbReference>
<dbReference type="InterPro" id="IPR036322">
    <property type="entry name" value="WD40_repeat_dom_sf"/>
</dbReference>
<reference evidence="10" key="4">
    <citation type="journal article" date="2015" name="G3 (Bethesda)">
        <title>Genome sequences of three phytopathogenic species of the Magnaporthaceae family of fungi.</title>
        <authorList>
            <person name="Okagaki L.H."/>
            <person name="Nunes C.C."/>
            <person name="Sailsbery J."/>
            <person name="Clay B."/>
            <person name="Brown D."/>
            <person name="John T."/>
            <person name="Oh Y."/>
            <person name="Young N."/>
            <person name="Fitzgerald M."/>
            <person name="Haas B.J."/>
            <person name="Zeng Q."/>
            <person name="Young S."/>
            <person name="Adiconis X."/>
            <person name="Fan L."/>
            <person name="Levin J.Z."/>
            <person name="Mitchell T.K."/>
            <person name="Okubara P.A."/>
            <person name="Farman M.L."/>
            <person name="Kohn L.M."/>
            <person name="Birren B."/>
            <person name="Ma L.-J."/>
            <person name="Dean R.A."/>
        </authorList>
    </citation>
    <scope>NUCLEOTIDE SEQUENCE</scope>
    <source>
        <strain evidence="10">ATCC 64411 / 73-15</strain>
    </source>
</reference>
<name>A0A0C4DTL3_MAGP6</name>
<evidence type="ECO:0000313" key="9">
    <source>
        <dbReference type="EMBL" id="KLU84238.1"/>
    </source>
</evidence>
<evidence type="ECO:0000313" key="11">
    <source>
        <dbReference type="Proteomes" id="UP000011715"/>
    </source>
</evidence>
<evidence type="ECO:0000256" key="2">
    <source>
        <dbReference type="ARBA" id="ARBA00022448"/>
    </source>
</evidence>
<feature type="region of interest" description="Disordered" evidence="8">
    <location>
        <begin position="755"/>
        <end position="774"/>
    </location>
</feature>
<keyword evidence="5" id="KW-0811">Translocation</keyword>